<reference evidence="10 11" key="1">
    <citation type="submission" date="2023-04" db="EMBL/GenBank/DDBJ databases">
        <title>Fusibacter bizertensis strain WBS, isolated from littoral bottom sediments of the Arctic seas - biochemical and genomic analysis.</title>
        <authorList>
            <person name="Brioukhanov A.L."/>
        </authorList>
    </citation>
    <scope>NUCLEOTIDE SEQUENCE [LARGE SCALE GENOMIC DNA]</scope>
    <source>
        <strain evidence="10 11">WBS</strain>
    </source>
</reference>
<evidence type="ECO:0000256" key="3">
    <source>
        <dbReference type="ARBA" id="ARBA00022741"/>
    </source>
</evidence>
<keyword evidence="11" id="KW-1185">Reference proteome</keyword>
<keyword evidence="8" id="KW-0963">Cytoplasm</keyword>
<evidence type="ECO:0000256" key="6">
    <source>
        <dbReference type="ARBA" id="ARBA00047615"/>
    </source>
</evidence>
<evidence type="ECO:0000256" key="1">
    <source>
        <dbReference type="ARBA" id="ARBA00009427"/>
    </source>
</evidence>
<evidence type="ECO:0000256" key="2">
    <source>
        <dbReference type="ARBA" id="ARBA00022679"/>
    </source>
</evidence>
<comment type="similarity">
    <text evidence="1 8">Belongs to the cytidylate kinase family. Type 1 subfamily.</text>
</comment>
<evidence type="ECO:0000259" key="9">
    <source>
        <dbReference type="Pfam" id="PF02224"/>
    </source>
</evidence>
<accession>A0ABT6N9G5</accession>
<gene>
    <name evidence="8 10" type="primary">cmk</name>
    <name evidence="10" type="ORF">QE109_02790</name>
</gene>
<comment type="subcellular location">
    <subcellularLocation>
        <location evidence="8">Cytoplasm</location>
    </subcellularLocation>
</comment>
<evidence type="ECO:0000313" key="11">
    <source>
        <dbReference type="Proteomes" id="UP001158045"/>
    </source>
</evidence>
<keyword evidence="4 8" id="KW-0418">Kinase</keyword>
<keyword evidence="5 8" id="KW-0067">ATP-binding</keyword>
<keyword evidence="3 8" id="KW-0547">Nucleotide-binding</keyword>
<dbReference type="PANTHER" id="PTHR21299:SF2">
    <property type="entry name" value="CYTIDYLATE KINASE"/>
    <property type="match status" value="1"/>
</dbReference>
<evidence type="ECO:0000256" key="5">
    <source>
        <dbReference type="ARBA" id="ARBA00022840"/>
    </source>
</evidence>
<dbReference type="CDD" id="cd02020">
    <property type="entry name" value="CMPK"/>
    <property type="match status" value="1"/>
</dbReference>
<dbReference type="EMBL" id="JARYZI010000001">
    <property type="protein sequence ID" value="MDH8677056.1"/>
    <property type="molecule type" value="Genomic_DNA"/>
</dbReference>
<dbReference type="InterPro" id="IPR027417">
    <property type="entry name" value="P-loop_NTPase"/>
</dbReference>
<evidence type="ECO:0000256" key="4">
    <source>
        <dbReference type="ARBA" id="ARBA00022777"/>
    </source>
</evidence>
<comment type="catalytic activity">
    <reaction evidence="7 8">
        <text>CMP + ATP = CDP + ADP</text>
        <dbReference type="Rhea" id="RHEA:11600"/>
        <dbReference type="ChEBI" id="CHEBI:30616"/>
        <dbReference type="ChEBI" id="CHEBI:58069"/>
        <dbReference type="ChEBI" id="CHEBI:60377"/>
        <dbReference type="ChEBI" id="CHEBI:456216"/>
        <dbReference type="EC" id="2.7.4.25"/>
    </reaction>
</comment>
<dbReference type="SUPFAM" id="SSF52540">
    <property type="entry name" value="P-loop containing nucleoside triphosphate hydrolases"/>
    <property type="match status" value="1"/>
</dbReference>
<sequence length="219" mass="24372">MAYLQIAIDGPAGSGKSTVAKEISKRLGITYLDTGAMYRAVTLEALNHKVDLHNPEALKKIVNQMDLNMTVSKLYVNNIDVTDAIRTPEVTRNVSVVSMDAYVRSEMVKMQQKIALGQAVIMDGRDIGTVVLPNATYKFFLVADPTERAKRRLLELKAKGFEATLEALVEEIILRDELDSNREISPLKKAEDAIEVDTTSYTIEEVVVLILDYVKGVRK</sequence>
<feature type="domain" description="Cytidylate kinase" evidence="9">
    <location>
        <begin position="6"/>
        <end position="215"/>
    </location>
</feature>
<dbReference type="Pfam" id="PF02224">
    <property type="entry name" value="Cytidylate_kin"/>
    <property type="match status" value="1"/>
</dbReference>
<comment type="catalytic activity">
    <reaction evidence="6 8">
        <text>dCMP + ATP = dCDP + ADP</text>
        <dbReference type="Rhea" id="RHEA:25094"/>
        <dbReference type="ChEBI" id="CHEBI:30616"/>
        <dbReference type="ChEBI" id="CHEBI:57566"/>
        <dbReference type="ChEBI" id="CHEBI:58593"/>
        <dbReference type="ChEBI" id="CHEBI:456216"/>
        <dbReference type="EC" id="2.7.4.25"/>
    </reaction>
</comment>
<evidence type="ECO:0000256" key="8">
    <source>
        <dbReference type="HAMAP-Rule" id="MF_00238"/>
    </source>
</evidence>
<dbReference type="HAMAP" id="MF_00238">
    <property type="entry name" value="Cytidyl_kinase_type1"/>
    <property type="match status" value="1"/>
</dbReference>
<organism evidence="10 11">
    <name type="scientific">Fusibacter bizertensis</name>
    <dbReference type="NCBI Taxonomy" id="1488331"/>
    <lineage>
        <taxon>Bacteria</taxon>
        <taxon>Bacillati</taxon>
        <taxon>Bacillota</taxon>
        <taxon>Clostridia</taxon>
        <taxon>Eubacteriales</taxon>
        <taxon>Eubacteriales Family XII. Incertae Sedis</taxon>
        <taxon>Fusibacter</taxon>
    </lineage>
</organism>
<dbReference type="InterPro" id="IPR003136">
    <property type="entry name" value="Cytidylate_kin"/>
</dbReference>
<dbReference type="NCBIfam" id="TIGR00017">
    <property type="entry name" value="cmk"/>
    <property type="match status" value="1"/>
</dbReference>
<comment type="caution">
    <text evidence="10">The sequence shown here is derived from an EMBL/GenBank/DDBJ whole genome shotgun (WGS) entry which is preliminary data.</text>
</comment>
<evidence type="ECO:0000313" key="10">
    <source>
        <dbReference type="EMBL" id="MDH8677056.1"/>
    </source>
</evidence>
<keyword evidence="2 8" id="KW-0808">Transferase</keyword>
<evidence type="ECO:0000256" key="7">
    <source>
        <dbReference type="ARBA" id="ARBA00048478"/>
    </source>
</evidence>
<dbReference type="RefSeq" id="WP_281092854.1">
    <property type="nucleotide sequence ID" value="NZ_JARYZI010000001.1"/>
</dbReference>
<dbReference type="PANTHER" id="PTHR21299">
    <property type="entry name" value="CYTIDYLATE KINASE/PANTOATE-BETA-ALANINE LIGASE"/>
    <property type="match status" value="1"/>
</dbReference>
<dbReference type="Gene3D" id="3.40.50.300">
    <property type="entry name" value="P-loop containing nucleotide triphosphate hydrolases"/>
    <property type="match status" value="1"/>
</dbReference>
<dbReference type="InterPro" id="IPR011994">
    <property type="entry name" value="Cytidylate_kinase_dom"/>
</dbReference>
<dbReference type="GO" id="GO:0016301">
    <property type="term" value="F:kinase activity"/>
    <property type="evidence" value="ECO:0007669"/>
    <property type="project" value="UniProtKB-KW"/>
</dbReference>
<name>A0ABT6N9G5_9FIRM</name>
<proteinExistence type="inferred from homology"/>
<dbReference type="EC" id="2.7.4.25" evidence="8"/>
<dbReference type="Proteomes" id="UP001158045">
    <property type="component" value="Unassembled WGS sequence"/>
</dbReference>
<feature type="binding site" evidence="8">
    <location>
        <begin position="10"/>
        <end position="18"/>
    </location>
    <ligand>
        <name>ATP</name>
        <dbReference type="ChEBI" id="CHEBI:30616"/>
    </ligand>
</feature>
<protein>
    <recommendedName>
        <fullName evidence="8">Cytidylate kinase</fullName>
        <shortName evidence="8">CK</shortName>
        <ecNumber evidence="8">2.7.4.25</ecNumber>
    </recommendedName>
    <alternativeName>
        <fullName evidence="8">Cytidine monophosphate kinase</fullName>
        <shortName evidence="8">CMP kinase</shortName>
    </alternativeName>
</protein>